<evidence type="ECO:0000256" key="1">
    <source>
        <dbReference type="SAM" id="MobiDB-lite"/>
    </source>
</evidence>
<evidence type="ECO:0000313" key="3">
    <source>
        <dbReference type="Proteomes" id="UP001221757"/>
    </source>
</evidence>
<accession>A0AAD7C107</accession>
<gene>
    <name evidence="2" type="ORF">B0H17DRAFT_1149566</name>
</gene>
<feature type="compositionally biased region" description="Pro residues" evidence="1">
    <location>
        <begin position="976"/>
        <end position="987"/>
    </location>
</feature>
<dbReference type="EMBL" id="JARKIE010000462">
    <property type="protein sequence ID" value="KAJ7636168.1"/>
    <property type="molecule type" value="Genomic_DNA"/>
</dbReference>
<keyword evidence="3" id="KW-1185">Reference proteome</keyword>
<feature type="region of interest" description="Disordered" evidence="1">
    <location>
        <begin position="959"/>
        <end position="1000"/>
    </location>
</feature>
<comment type="caution">
    <text evidence="2">The sequence shown here is derived from an EMBL/GenBank/DDBJ whole genome shotgun (WGS) entry which is preliminary data.</text>
</comment>
<protein>
    <submittedName>
        <fullName evidence="2">Uncharacterized protein</fullName>
    </submittedName>
</protein>
<name>A0AAD7C107_MYCRO</name>
<proteinExistence type="predicted"/>
<reference evidence="2" key="1">
    <citation type="submission" date="2023-03" db="EMBL/GenBank/DDBJ databases">
        <title>Massive genome expansion in bonnet fungi (Mycena s.s.) driven by repeated elements and novel gene families across ecological guilds.</title>
        <authorList>
            <consortium name="Lawrence Berkeley National Laboratory"/>
            <person name="Harder C.B."/>
            <person name="Miyauchi S."/>
            <person name="Viragh M."/>
            <person name="Kuo A."/>
            <person name="Thoen E."/>
            <person name="Andreopoulos B."/>
            <person name="Lu D."/>
            <person name="Skrede I."/>
            <person name="Drula E."/>
            <person name="Henrissat B."/>
            <person name="Morin E."/>
            <person name="Kohler A."/>
            <person name="Barry K."/>
            <person name="LaButti K."/>
            <person name="Morin E."/>
            <person name="Salamov A."/>
            <person name="Lipzen A."/>
            <person name="Mereny Z."/>
            <person name="Hegedus B."/>
            <person name="Baldrian P."/>
            <person name="Stursova M."/>
            <person name="Weitz H."/>
            <person name="Taylor A."/>
            <person name="Grigoriev I.V."/>
            <person name="Nagy L.G."/>
            <person name="Martin F."/>
            <person name="Kauserud H."/>
        </authorList>
    </citation>
    <scope>NUCLEOTIDE SEQUENCE</scope>
    <source>
        <strain evidence="2">CBHHK067</strain>
    </source>
</reference>
<evidence type="ECO:0000313" key="2">
    <source>
        <dbReference type="EMBL" id="KAJ7636168.1"/>
    </source>
</evidence>
<sequence>MSPGMLSITQLLNPDEESVDAHREIAALRQILGAVPEGQRALVSPAVHRHLKTALAALRRDPPHPIASVVLPSLALPVAAVENMVQLNRETTLERLFCHPRGATVEYPETSSSGSVGHLFHVEAGPSQWPECLPWKGFQYSRGLPSGATTNGSFRYTPLLVNSRGELVCCQIQHKTCRIIYHEGNNDGNKRKSTGLSHHWADFNIDQVQYNIDYIAAVFTGDMQALARIEEPTTEENHGLLAPCTSIANYSSQRINCPILHRLTDGKLQLLEMMPVRCAVNYRIWYPIEEDRADCPYTLVTSEGEHTHPIPLPEKTPWRRAVKEDFPEGTDWKAVQHLKVEHDTNLPEEEHYICVILELNNNNLPVHEEDDKPGEPGEKTLIIICMSREGNQWLQLYGAYLQSDAGFKRIVGFDEFELAAMDRDANINVIFCRVYITCYTAAAHQRIFEELECIVLADTGSELRWRHLHATRRQASFSTGPPISTAARQKTCAVKEPVRQLMRSLACIQHTNWDVTVNRIRNEGRKVGDAVGPLTPPPDQQFDALKMHMLKLWETVGIWPTNQPTTSVVNALKNLKRLGSCSASADQLQTNRARAMEACVAKHNDSMQKCHDALEKALQDLCRIGLNPTLDWIHCRARHTGSLLKHLSHLALAVAMLLLPRNALMLLPTRAVMHQPNDCHRIEVLFDLLGHQRGQVPSQTGPPPCIHPQLNSMPFHMSAIIAHLGLTCAALLFPPDANTAALDASTFRYYRVVLSSGVPSIYAELTSTSPATPSPVSTGSSPPGKDLFGSTWFGLVWFGSFQSQSQPGGHRDADSALCADNLGFEGYLKATKARILEMELASPLPLIENALAPSQCEPVPRVCIPQHPPHWQLGRQACREVVGEPADYTAYLHSRGISEPQAQGEGIEQAWAEYVSPVECTARTRILALSPRVHVDTERIEHATWEEWIELWRAESTSRTLQMPAGQRQDASKTSPQPPTPTTPRSPTPNSSSTFVQITL</sequence>
<dbReference type="Proteomes" id="UP001221757">
    <property type="component" value="Unassembled WGS sequence"/>
</dbReference>
<organism evidence="2 3">
    <name type="scientific">Mycena rosella</name>
    <name type="common">Pink bonnet</name>
    <name type="synonym">Agaricus rosellus</name>
    <dbReference type="NCBI Taxonomy" id="1033263"/>
    <lineage>
        <taxon>Eukaryota</taxon>
        <taxon>Fungi</taxon>
        <taxon>Dikarya</taxon>
        <taxon>Basidiomycota</taxon>
        <taxon>Agaricomycotina</taxon>
        <taxon>Agaricomycetes</taxon>
        <taxon>Agaricomycetidae</taxon>
        <taxon>Agaricales</taxon>
        <taxon>Marasmiineae</taxon>
        <taxon>Mycenaceae</taxon>
        <taxon>Mycena</taxon>
    </lineage>
</organism>
<dbReference type="AlphaFoldDB" id="A0AAD7C107"/>